<dbReference type="OrthoDB" id="288203at2759"/>
<dbReference type="AlphaFoldDB" id="A0A1W0WBY1"/>
<keyword evidence="2 5" id="KW-0812">Transmembrane</keyword>
<keyword evidence="8" id="KW-1185">Reference proteome</keyword>
<feature type="transmembrane region" description="Helical" evidence="5">
    <location>
        <begin position="97"/>
        <end position="115"/>
    </location>
</feature>
<dbReference type="Proteomes" id="UP000192578">
    <property type="component" value="Unassembled WGS sequence"/>
</dbReference>
<dbReference type="GO" id="GO:0055085">
    <property type="term" value="P:transmembrane transport"/>
    <property type="evidence" value="ECO:0007669"/>
    <property type="project" value="InterPro"/>
</dbReference>
<comment type="caution">
    <text evidence="7">The sequence shown here is derived from an EMBL/GenBank/DDBJ whole genome shotgun (WGS) entry which is preliminary data.</text>
</comment>
<feature type="transmembrane region" description="Helical" evidence="5">
    <location>
        <begin position="177"/>
        <end position="194"/>
    </location>
</feature>
<feature type="transmembrane region" description="Helical" evidence="5">
    <location>
        <begin position="70"/>
        <end position="90"/>
    </location>
</feature>
<dbReference type="Pfam" id="PF00916">
    <property type="entry name" value="Sulfate_transp"/>
    <property type="match status" value="1"/>
</dbReference>
<dbReference type="InterPro" id="IPR001902">
    <property type="entry name" value="SLC26A/SulP_fam"/>
</dbReference>
<feature type="transmembrane region" description="Helical" evidence="5">
    <location>
        <begin position="147"/>
        <end position="170"/>
    </location>
</feature>
<sequence>MTIGNGFYSVSFQRDGSSLDVKTISTGGDFTIRDAAEGFKSYCGLTAWRGRVPFTYWLPKYSFNDLRGDLVAGLTVGLTIVPQALAYVGIAELPLEMGLYSSFMGGFVYALFGTAKDLSLGPTSVMSLLTAASYPEQATIEDKVNCAILLAFYCGLVQLILGVFNLGFLVNFISEPVISAFTSASALVILYGQIKGLIGVKFGDSDDTVIEQTIEYAKSLKNIRGWDTLLGVVCLCVLLLMRDLAIRKAPRFGLSQKVWNIFREVVRNVKSATVLGYIAVNFGFGDKLVLTGAVKSGLPPFELPKFAWGNRTFIDTLAIVGPSVPFLILVGSLEAITVAKVFSAQYHYRIIPSQELVALGLANIVGSFFHAYPITGAFSRSALAAQSGVRTQMGSAWTSAFVLLAMAVISPAFWYIPKAALSAVIIVAVLILFDFKIFKELWHLSRKELIPVLLTIIISFTVGVDYGILAGVGVSLLLLLYPIARPLIVAQFRRETSAVVRTSHVDPKSKQRTLRITVTPKGALFFPAADNLKEFFQDSILEENSDELNKKHPETFQNEEIIFDGMFLEESDFTTLVAIKSIVLMCSRAKKVIRFRNTSKRILQFILPKEMHSLISSHGLQANFSADDTAVIVMAERLEENAEDIPRCDTSCTALSQDELA</sequence>
<keyword evidence="4 5" id="KW-0472">Membrane</keyword>
<protein>
    <submittedName>
        <fullName evidence="7">Sodium-independent sulfate anion transporter</fullName>
    </submittedName>
</protein>
<evidence type="ECO:0000256" key="4">
    <source>
        <dbReference type="ARBA" id="ARBA00023136"/>
    </source>
</evidence>
<feature type="transmembrane region" description="Helical" evidence="5">
    <location>
        <begin position="313"/>
        <end position="336"/>
    </location>
</feature>
<evidence type="ECO:0000259" key="6">
    <source>
        <dbReference type="Pfam" id="PF00916"/>
    </source>
</evidence>
<feature type="transmembrane region" description="Helical" evidence="5">
    <location>
        <begin position="223"/>
        <end position="241"/>
    </location>
</feature>
<evidence type="ECO:0000256" key="2">
    <source>
        <dbReference type="ARBA" id="ARBA00022692"/>
    </source>
</evidence>
<feature type="transmembrane region" description="Helical" evidence="5">
    <location>
        <begin position="450"/>
        <end position="483"/>
    </location>
</feature>
<accession>A0A1W0WBY1</accession>
<dbReference type="InterPro" id="IPR011547">
    <property type="entry name" value="SLC26A/SulP_dom"/>
</dbReference>
<evidence type="ECO:0000256" key="3">
    <source>
        <dbReference type="ARBA" id="ARBA00022989"/>
    </source>
</evidence>
<dbReference type="EMBL" id="MTYJ01000138">
    <property type="protein sequence ID" value="OQV12725.1"/>
    <property type="molecule type" value="Genomic_DNA"/>
</dbReference>
<reference evidence="8" key="1">
    <citation type="submission" date="2017-01" db="EMBL/GenBank/DDBJ databases">
        <title>Comparative genomics of anhydrobiosis in the tardigrade Hypsibius dujardini.</title>
        <authorList>
            <person name="Yoshida Y."/>
            <person name="Koutsovoulos G."/>
            <person name="Laetsch D."/>
            <person name="Stevens L."/>
            <person name="Kumar S."/>
            <person name="Horikawa D."/>
            <person name="Ishino K."/>
            <person name="Komine S."/>
            <person name="Tomita M."/>
            <person name="Blaxter M."/>
            <person name="Arakawa K."/>
        </authorList>
    </citation>
    <scope>NUCLEOTIDE SEQUENCE [LARGE SCALE GENOMIC DNA]</scope>
    <source>
        <strain evidence="8">Z151</strain>
    </source>
</reference>
<feature type="transmembrane region" description="Helical" evidence="5">
    <location>
        <begin position="396"/>
        <end position="414"/>
    </location>
</feature>
<evidence type="ECO:0000313" key="8">
    <source>
        <dbReference type="Proteomes" id="UP000192578"/>
    </source>
</evidence>
<name>A0A1W0WBY1_HYPEX</name>
<keyword evidence="3 5" id="KW-1133">Transmembrane helix</keyword>
<feature type="transmembrane region" description="Helical" evidence="5">
    <location>
        <begin position="420"/>
        <end position="438"/>
    </location>
</feature>
<dbReference type="GO" id="GO:0016020">
    <property type="term" value="C:membrane"/>
    <property type="evidence" value="ECO:0007669"/>
    <property type="project" value="UniProtKB-SubCell"/>
</dbReference>
<organism evidence="7 8">
    <name type="scientific">Hypsibius exemplaris</name>
    <name type="common">Freshwater tardigrade</name>
    <dbReference type="NCBI Taxonomy" id="2072580"/>
    <lineage>
        <taxon>Eukaryota</taxon>
        <taxon>Metazoa</taxon>
        <taxon>Ecdysozoa</taxon>
        <taxon>Tardigrada</taxon>
        <taxon>Eutardigrada</taxon>
        <taxon>Parachela</taxon>
        <taxon>Hypsibioidea</taxon>
        <taxon>Hypsibiidae</taxon>
        <taxon>Hypsibius</taxon>
    </lineage>
</organism>
<evidence type="ECO:0000313" key="7">
    <source>
        <dbReference type="EMBL" id="OQV12725.1"/>
    </source>
</evidence>
<proteinExistence type="predicted"/>
<gene>
    <name evidence="7" type="ORF">BV898_13045</name>
</gene>
<evidence type="ECO:0000256" key="1">
    <source>
        <dbReference type="ARBA" id="ARBA00004141"/>
    </source>
</evidence>
<dbReference type="PANTHER" id="PTHR11814">
    <property type="entry name" value="SULFATE TRANSPORTER"/>
    <property type="match status" value="1"/>
</dbReference>
<evidence type="ECO:0000256" key="5">
    <source>
        <dbReference type="SAM" id="Phobius"/>
    </source>
</evidence>
<feature type="domain" description="SLC26A/SulP transporter" evidence="6">
    <location>
        <begin position="66"/>
        <end position="452"/>
    </location>
</feature>
<comment type="subcellular location">
    <subcellularLocation>
        <location evidence="1">Membrane</location>
        <topology evidence="1">Multi-pass membrane protein</topology>
    </subcellularLocation>
</comment>
<feature type="transmembrane region" description="Helical" evidence="5">
    <location>
        <begin position="356"/>
        <end position="375"/>
    </location>
</feature>